<sequence length="94" mass="10202">MWDSMREHISKAVKAKCSARNIAMCVVPGGLTSYLQAGDIGIYKSFKDLSIWRSTPGNNRTKSSTLASVTLVYQSSTRFAVGSSARGATRKSPR</sequence>
<name>A0A8T1TZE3_9STRA</name>
<gene>
    <name evidence="1" type="ORF">JG687_00015238</name>
</gene>
<dbReference type="OrthoDB" id="124547at2759"/>
<proteinExistence type="predicted"/>
<evidence type="ECO:0000313" key="2">
    <source>
        <dbReference type="Proteomes" id="UP000688947"/>
    </source>
</evidence>
<dbReference type="EMBL" id="JAENGZ010001325">
    <property type="protein sequence ID" value="KAG6948835.1"/>
    <property type="molecule type" value="Genomic_DNA"/>
</dbReference>
<dbReference type="Proteomes" id="UP000688947">
    <property type="component" value="Unassembled WGS sequence"/>
</dbReference>
<accession>A0A8T1TZE3</accession>
<dbReference type="AlphaFoldDB" id="A0A8T1TZE3"/>
<comment type="caution">
    <text evidence="1">The sequence shown here is derived from an EMBL/GenBank/DDBJ whole genome shotgun (WGS) entry which is preliminary data.</text>
</comment>
<protein>
    <submittedName>
        <fullName evidence="1">Uncharacterized protein</fullName>
    </submittedName>
</protein>
<evidence type="ECO:0000313" key="1">
    <source>
        <dbReference type="EMBL" id="KAG6948835.1"/>
    </source>
</evidence>
<reference evidence="1" key="1">
    <citation type="submission" date="2021-01" db="EMBL/GenBank/DDBJ databases">
        <title>Phytophthora aleatoria, a newly-described species from Pinus radiata is distinct from Phytophthora cactorum isolates based on comparative genomics.</title>
        <authorList>
            <person name="Mcdougal R."/>
            <person name="Panda P."/>
            <person name="Williams N."/>
            <person name="Studholme D.J."/>
        </authorList>
    </citation>
    <scope>NUCLEOTIDE SEQUENCE</scope>
    <source>
        <strain evidence="1">NZFS 3830</strain>
    </source>
</reference>
<organism evidence="1 2">
    <name type="scientific">Phytophthora cactorum</name>
    <dbReference type="NCBI Taxonomy" id="29920"/>
    <lineage>
        <taxon>Eukaryota</taxon>
        <taxon>Sar</taxon>
        <taxon>Stramenopiles</taxon>
        <taxon>Oomycota</taxon>
        <taxon>Peronosporomycetes</taxon>
        <taxon>Peronosporales</taxon>
        <taxon>Peronosporaceae</taxon>
        <taxon>Phytophthora</taxon>
    </lineage>
</organism>